<dbReference type="HOGENOM" id="CLU_1643762_0_0_1"/>
<dbReference type="Proteomes" id="UP000030751">
    <property type="component" value="Unassembled WGS sequence"/>
</dbReference>
<reference evidence="1" key="2">
    <citation type="submission" date="2012-05" db="EMBL/GenBank/DDBJ databases">
        <title>Annotation of the Genome Sequence of Fusarium oxysporum HDV247.</title>
        <authorList>
            <consortium name="The Broad Institute Genomics Platform"/>
            <person name="Ma L.-J."/>
            <person name="Corby-Kistler H."/>
            <person name="Broz K."/>
            <person name="Gale L.R."/>
            <person name="Jonkers W."/>
            <person name="O'Donnell K."/>
            <person name="Ploetz R."/>
            <person name="Steinberg C."/>
            <person name="Schwartz D.C."/>
            <person name="VanEtten H."/>
            <person name="Zhou S."/>
            <person name="Young S.K."/>
            <person name="Zeng Q."/>
            <person name="Gargeya S."/>
            <person name="Fitzgerald M."/>
            <person name="Abouelleil A."/>
            <person name="Alvarado L."/>
            <person name="Chapman S.B."/>
            <person name="Gainer-Dewar J."/>
            <person name="Goldberg J."/>
            <person name="Griggs A."/>
            <person name="Gujja S."/>
            <person name="Hansen M."/>
            <person name="Howarth C."/>
            <person name="Imamovic A."/>
            <person name="Ireland A."/>
            <person name="Larimer J."/>
            <person name="McCowan C."/>
            <person name="Murphy C."/>
            <person name="Pearson M."/>
            <person name="Poon T.W."/>
            <person name="Priest M."/>
            <person name="Roberts A."/>
            <person name="Saif S."/>
            <person name="Shea T."/>
            <person name="Sykes S."/>
            <person name="Wortman J."/>
            <person name="Nusbaum C."/>
            <person name="Birren B."/>
        </authorList>
    </citation>
    <scope>NUCLEOTIDE SEQUENCE</scope>
    <source>
        <strain evidence="1">HDV247</strain>
    </source>
</reference>
<dbReference type="EMBL" id="JH650969">
    <property type="protein sequence ID" value="EXA51109.1"/>
    <property type="molecule type" value="Genomic_DNA"/>
</dbReference>
<accession>W9Q0T6</accession>
<dbReference type="AlphaFoldDB" id="W9Q0T6"/>
<proteinExistence type="predicted"/>
<protein>
    <submittedName>
        <fullName evidence="1">Uncharacterized protein</fullName>
    </submittedName>
</protein>
<evidence type="ECO:0000313" key="1">
    <source>
        <dbReference type="EMBL" id="EXA51109.1"/>
    </source>
</evidence>
<dbReference type="CDD" id="cd12148">
    <property type="entry name" value="fungal_TF_MHR"/>
    <property type="match status" value="1"/>
</dbReference>
<sequence length="161" mass="18260">MQEHDIASSVTEISYEEGGILYNEDESLHFEIFELHAATIQGKIFDLVYSVRASKLSFDQRETVADRLDEMLEKWVESIPEPYRRDTPPGFGHIQLRYFKQLRVTSSTIATQAGMTILAANNITLSEHNLHDSIAKDQETLHVAHGEVSDRLDEDLTGEVV</sequence>
<dbReference type="OrthoDB" id="271595at2759"/>
<gene>
    <name evidence="1" type="ORF">FOVG_03581</name>
</gene>
<name>W9Q0T6_FUSOX</name>
<reference evidence="1" key="1">
    <citation type="submission" date="2011-10" db="EMBL/GenBank/DDBJ databases">
        <title>The Genome Sequence of Fusarium oxysporum HDV247.</title>
        <authorList>
            <consortium name="The Broad Institute Genome Sequencing Platform"/>
            <person name="Ma L.-J."/>
            <person name="Gale L.R."/>
            <person name="Schwartz D.C."/>
            <person name="Zhou S."/>
            <person name="Corby-Kistler H."/>
            <person name="Young S.K."/>
            <person name="Zeng Q."/>
            <person name="Gargeya S."/>
            <person name="Fitzgerald M."/>
            <person name="Haas B."/>
            <person name="Abouelleil A."/>
            <person name="Alvarado L."/>
            <person name="Arachchi H.M."/>
            <person name="Berlin A."/>
            <person name="Brown A."/>
            <person name="Chapman S.B."/>
            <person name="Chen Z."/>
            <person name="Dunbar C."/>
            <person name="Freedman E."/>
            <person name="Gearin G."/>
            <person name="Goldberg J."/>
            <person name="Griggs A."/>
            <person name="Gujja S."/>
            <person name="Heiman D."/>
            <person name="Howarth C."/>
            <person name="Larson L."/>
            <person name="Lui A."/>
            <person name="MacDonald P.J.P."/>
            <person name="Montmayeur A."/>
            <person name="Murphy C."/>
            <person name="Neiman D."/>
            <person name="Pearson M."/>
            <person name="Priest M."/>
            <person name="Roberts A."/>
            <person name="Saif S."/>
            <person name="Shea T."/>
            <person name="Shenoy N."/>
            <person name="Sisk P."/>
            <person name="Stolte C."/>
            <person name="Sykes S."/>
            <person name="Wortman J."/>
            <person name="Nusbaum C."/>
            <person name="Birren B."/>
        </authorList>
    </citation>
    <scope>NUCLEOTIDE SEQUENCE [LARGE SCALE GENOMIC DNA]</scope>
    <source>
        <strain evidence="1">HDV247</strain>
    </source>
</reference>
<organism evidence="1">
    <name type="scientific">Fusarium oxysporum f. sp. pisi HDV247</name>
    <dbReference type="NCBI Taxonomy" id="1080344"/>
    <lineage>
        <taxon>Eukaryota</taxon>
        <taxon>Fungi</taxon>
        <taxon>Dikarya</taxon>
        <taxon>Ascomycota</taxon>
        <taxon>Pezizomycotina</taxon>
        <taxon>Sordariomycetes</taxon>
        <taxon>Hypocreomycetidae</taxon>
        <taxon>Hypocreales</taxon>
        <taxon>Nectriaceae</taxon>
        <taxon>Fusarium</taxon>
        <taxon>Fusarium oxysporum species complex</taxon>
    </lineage>
</organism>